<keyword evidence="1" id="KW-0175">Coiled coil</keyword>
<evidence type="ECO:0000313" key="3">
    <source>
        <dbReference type="Proteomes" id="UP000690515"/>
    </source>
</evidence>
<reference evidence="2 3" key="1">
    <citation type="submission" date="2021-04" db="EMBL/GenBank/DDBJ databases">
        <authorList>
            <person name="Pira H."/>
            <person name="Risdian C."/>
            <person name="Wink J."/>
        </authorList>
    </citation>
    <scope>NUCLEOTIDE SEQUENCE [LARGE SCALE GENOMIC DNA]</scope>
    <source>
        <strain evidence="2 3">WH53</strain>
    </source>
</reference>
<keyword evidence="3" id="KW-1185">Reference proteome</keyword>
<feature type="coiled-coil region" evidence="1">
    <location>
        <begin position="34"/>
        <end position="107"/>
    </location>
</feature>
<protein>
    <submittedName>
        <fullName evidence="2">Uncharacterized protein</fullName>
    </submittedName>
</protein>
<organism evidence="2 3">
    <name type="scientific">Zooshikella harenae</name>
    <dbReference type="NCBI Taxonomy" id="2827238"/>
    <lineage>
        <taxon>Bacteria</taxon>
        <taxon>Pseudomonadati</taxon>
        <taxon>Pseudomonadota</taxon>
        <taxon>Gammaproteobacteria</taxon>
        <taxon>Oceanospirillales</taxon>
        <taxon>Zooshikellaceae</taxon>
        <taxon>Zooshikella</taxon>
    </lineage>
</organism>
<name>A0ABS5ZFJ1_9GAMM</name>
<sequence length="108" mass="13250">MGRLAYYPWYCFCHCFYHSVICHGDRHRADYLRKKGQTADMTELTIRMNKLKQQIVECERKAREYEQQAREITVYQRFDNRRASLLKQKARAERRKAEQLKQEYAQLR</sequence>
<proteinExistence type="predicted"/>
<dbReference type="RefSeq" id="WP_215820760.1">
    <property type="nucleotide sequence ID" value="NZ_JAGSOY010000040.1"/>
</dbReference>
<gene>
    <name evidence="2" type="ORF">KCG35_15805</name>
</gene>
<evidence type="ECO:0000256" key="1">
    <source>
        <dbReference type="SAM" id="Coils"/>
    </source>
</evidence>
<evidence type="ECO:0000313" key="2">
    <source>
        <dbReference type="EMBL" id="MBU2712533.1"/>
    </source>
</evidence>
<accession>A0ABS5ZFJ1</accession>
<dbReference type="EMBL" id="JAGSOY010000040">
    <property type="protein sequence ID" value="MBU2712533.1"/>
    <property type="molecule type" value="Genomic_DNA"/>
</dbReference>
<dbReference type="Proteomes" id="UP000690515">
    <property type="component" value="Unassembled WGS sequence"/>
</dbReference>
<comment type="caution">
    <text evidence="2">The sequence shown here is derived from an EMBL/GenBank/DDBJ whole genome shotgun (WGS) entry which is preliminary data.</text>
</comment>